<keyword evidence="5 6" id="KW-0472">Membrane</keyword>
<dbReference type="PANTHER" id="PTHR43652">
    <property type="entry name" value="BASIC AMINO ACID ANTIPORTER YFCC-RELATED"/>
    <property type="match status" value="1"/>
</dbReference>
<sequence length="246" mass="26377">PPRPHRPQVVSLSSPIVGLTIRDSHFRSRYGAVVLAVHRNGERITGGLGDIVVKGGDTMLLEAGPAFLERYKNSSEWALAVDAFRVAPPRRDPFALFTSLTLFVAMILLNRQVAVGGRRLVVGGLAERIAASLLSGFHWLGAAGPVTVVYVTTSLLTALLSNGAAVTLMWPVARDLAKQAGINIKGPLYALMVGASSDFSTPIGYQTNLMVSGPGGYRFLDYTRFGLPLQLISGLITVPICVKYFQ</sequence>
<comment type="caution">
    <text evidence="8">The sequence shown here is derived from an EMBL/GenBank/DDBJ whole genome shotgun (WGS) entry which is preliminary data.</text>
</comment>
<comment type="subcellular location">
    <subcellularLocation>
        <location evidence="1">Membrane</location>
        <topology evidence="1">Multi-pass membrane protein</topology>
    </subcellularLocation>
</comment>
<evidence type="ECO:0000259" key="7">
    <source>
        <dbReference type="PROSITE" id="PS51202"/>
    </source>
</evidence>
<evidence type="ECO:0000313" key="8">
    <source>
        <dbReference type="EMBL" id="PNH02187.1"/>
    </source>
</evidence>
<name>A0A2J7ZPI2_9CHLO</name>
<keyword evidence="3 6" id="KW-0812">Transmembrane</keyword>
<dbReference type="PROSITE" id="PS01271">
    <property type="entry name" value="NA_SULFATE"/>
    <property type="match status" value="1"/>
</dbReference>
<organism evidence="8 9">
    <name type="scientific">Tetrabaena socialis</name>
    <dbReference type="NCBI Taxonomy" id="47790"/>
    <lineage>
        <taxon>Eukaryota</taxon>
        <taxon>Viridiplantae</taxon>
        <taxon>Chlorophyta</taxon>
        <taxon>core chlorophytes</taxon>
        <taxon>Chlorophyceae</taxon>
        <taxon>CS clade</taxon>
        <taxon>Chlamydomonadales</taxon>
        <taxon>Tetrabaenaceae</taxon>
        <taxon>Tetrabaena</taxon>
    </lineage>
</organism>
<dbReference type="EMBL" id="PGGS01000704">
    <property type="protein sequence ID" value="PNH02187.1"/>
    <property type="molecule type" value="Genomic_DNA"/>
</dbReference>
<reference evidence="8 9" key="1">
    <citation type="journal article" date="2017" name="Mol. Biol. Evol.">
        <title>The 4-celled Tetrabaena socialis nuclear genome reveals the essential components for genetic control of cell number at the origin of multicellularity in the volvocine lineage.</title>
        <authorList>
            <person name="Featherston J."/>
            <person name="Arakaki Y."/>
            <person name="Hanschen E.R."/>
            <person name="Ferris P.J."/>
            <person name="Michod R.E."/>
            <person name="Olson B.J.S.C."/>
            <person name="Nozaki H."/>
            <person name="Durand P.M."/>
        </authorList>
    </citation>
    <scope>NUCLEOTIDE SEQUENCE [LARGE SCALE GENOMIC DNA]</scope>
    <source>
        <strain evidence="8 9">NIES-571</strain>
    </source>
</reference>
<keyword evidence="4 6" id="KW-1133">Transmembrane helix</keyword>
<dbReference type="InterPro" id="IPR031312">
    <property type="entry name" value="Na/sul_symport_CS"/>
</dbReference>
<dbReference type="InterPro" id="IPR006037">
    <property type="entry name" value="RCK_C"/>
</dbReference>
<evidence type="ECO:0000313" key="9">
    <source>
        <dbReference type="Proteomes" id="UP000236333"/>
    </source>
</evidence>
<dbReference type="InterPro" id="IPR036721">
    <property type="entry name" value="RCK_C_sf"/>
</dbReference>
<dbReference type="Proteomes" id="UP000236333">
    <property type="component" value="Unassembled WGS sequence"/>
</dbReference>
<keyword evidence="2" id="KW-0813">Transport</keyword>
<gene>
    <name evidence="8" type="ORF">TSOC_011854</name>
</gene>
<dbReference type="AlphaFoldDB" id="A0A2J7ZPI2"/>
<evidence type="ECO:0000256" key="4">
    <source>
        <dbReference type="ARBA" id="ARBA00022989"/>
    </source>
</evidence>
<dbReference type="Gene3D" id="3.30.70.1450">
    <property type="entry name" value="Regulator of K+ conductance, C-terminal domain"/>
    <property type="match status" value="1"/>
</dbReference>
<protein>
    <submittedName>
        <fullName evidence="8">Putative sulfur deprivation response regulator</fullName>
    </submittedName>
</protein>
<dbReference type="PANTHER" id="PTHR43652:SF2">
    <property type="entry name" value="BASIC AMINO ACID ANTIPORTER YFCC-RELATED"/>
    <property type="match status" value="1"/>
</dbReference>
<evidence type="ECO:0000256" key="1">
    <source>
        <dbReference type="ARBA" id="ARBA00004141"/>
    </source>
</evidence>
<feature type="transmembrane region" description="Helical" evidence="6">
    <location>
        <begin position="93"/>
        <end position="109"/>
    </location>
</feature>
<dbReference type="GO" id="GO:0005886">
    <property type="term" value="C:plasma membrane"/>
    <property type="evidence" value="ECO:0007669"/>
    <property type="project" value="TreeGrafter"/>
</dbReference>
<evidence type="ECO:0000256" key="5">
    <source>
        <dbReference type="ARBA" id="ARBA00023136"/>
    </source>
</evidence>
<feature type="domain" description="RCK C-terminal" evidence="7">
    <location>
        <begin position="1"/>
        <end position="77"/>
    </location>
</feature>
<proteinExistence type="predicted"/>
<dbReference type="Pfam" id="PF02080">
    <property type="entry name" value="TrkA_C"/>
    <property type="match status" value="1"/>
</dbReference>
<feature type="transmembrane region" description="Helical" evidence="6">
    <location>
        <begin position="147"/>
        <end position="168"/>
    </location>
</feature>
<dbReference type="InterPro" id="IPR051679">
    <property type="entry name" value="DASS-Related_Transporters"/>
</dbReference>
<dbReference type="PROSITE" id="PS51202">
    <property type="entry name" value="RCK_C"/>
    <property type="match status" value="1"/>
</dbReference>
<dbReference type="GO" id="GO:0008324">
    <property type="term" value="F:monoatomic cation transmembrane transporter activity"/>
    <property type="evidence" value="ECO:0007669"/>
    <property type="project" value="InterPro"/>
</dbReference>
<dbReference type="OrthoDB" id="442352at2759"/>
<evidence type="ECO:0000256" key="6">
    <source>
        <dbReference type="SAM" id="Phobius"/>
    </source>
</evidence>
<dbReference type="GO" id="GO:0006813">
    <property type="term" value="P:potassium ion transport"/>
    <property type="evidence" value="ECO:0007669"/>
    <property type="project" value="InterPro"/>
</dbReference>
<evidence type="ECO:0000256" key="2">
    <source>
        <dbReference type="ARBA" id="ARBA00022448"/>
    </source>
</evidence>
<keyword evidence="9" id="KW-1185">Reference proteome</keyword>
<feature type="non-terminal residue" evidence="8">
    <location>
        <position position="1"/>
    </location>
</feature>
<dbReference type="SUPFAM" id="SSF116726">
    <property type="entry name" value="TrkA C-terminal domain-like"/>
    <property type="match status" value="1"/>
</dbReference>
<evidence type="ECO:0000256" key="3">
    <source>
        <dbReference type="ARBA" id="ARBA00022692"/>
    </source>
</evidence>
<accession>A0A2J7ZPI2</accession>